<dbReference type="RefSeq" id="WP_262530062.1">
    <property type="nucleotide sequence ID" value="NZ_JAOQJS010000005.1"/>
</dbReference>
<evidence type="ECO:0000313" key="1">
    <source>
        <dbReference type="EMBL" id="MEQ2452729.1"/>
    </source>
</evidence>
<comment type="caution">
    <text evidence="1">The sequence shown here is derived from an EMBL/GenBank/DDBJ whole genome shotgun (WGS) entry which is preliminary data.</text>
</comment>
<keyword evidence="2" id="KW-1185">Reference proteome</keyword>
<name>A0ABV1EDS5_9FIRM</name>
<evidence type="ECO:0008006" key="3">
    <source>
        <dbReference type="Google" id="ProtNLM"/>
    </source>
</evidence>
<proteinExistence type="predicted"/>
<gene>
    <name evidence="1" type="ORF">AAAT04_01515</name>
</gene>
<reference evidence="1 2" key="1">
    <citation type="submission" date="2024-04" db="EMBL/GenBank/DDBJ databases">
        <title>Human intestinal bacterial collection.</title>
        <authorList>
            <person name="Pauvert C."/>
            <person name="Hitch T.C.A."/>
            <person name="Clavel T."/>
        </authorList>
    </citation>
    <scope>NUCLEOTIDE SEQUENCE [LARGE SCALE GENOMIC DNA]</scope>
    <source>
        <strain evidence="1 2">CLA-AA-H141</strain>
    </source>
</reference>
<organism evidence="1 2">
    <name type="scientific">Coprococcus ammoniilyticus</name>
    <dbReference type="NCBI Taxonomy" id="2981785"/>
    <lineage>
        <taxon>Bacteria</taxon>
        <taxon>Bacillati</taxon>
        <taxon>Bacillota</taxon>
        <taxon>Clostridia</taxon>
        <taxon>Lachnospirales</taxon>
        <taxon>Lachnospiraceae</taxon>
        <taxon>Coprococcus</taxon>
    </lineage>
</organism>
<dbReference type="EMBL" id="JBBNFM010000001">
    <property type="protein sequence ID" value="MEQ2452729.1"/>
    <property type="molecule type" value="Genomic_DNA"/>
</dbReference>
<accession>A0ABV1EDS5</accession>
<sequence length="326" mass="37103">MDNEIVYSSKATDQKAQYDASAKRLLGQKIILAHILIRVVDEFKGMDADTVASLIEGEPYISQVPVEPGLTNKETVDARTGERIVGLNTENSEIDEGKIYFDIIFYVRMRDGLAKMIINLEAQKNEPTKYHILNRAIFYTARLVSSQKEREFIGSDYNEIKQVYSIWICMNMERNSLSHIHMVKDDLVEEQDWKGNLDILNIVMIGLAKEIPPKEEQYELHRLLGTLLSQTMTAEQKLKLMKQEYDIPVDRHGIRDEVKVMCNLSEGVEEMGYVRGEAAGIVKGEIIGEARGKSEIILKMHKKGYSLEQIMDVTDMSKAEIKAIIG</sequence>
<protein>
    <recommendedName>
        <fullName evidence="3">PD-(D/E)XK nuclease family transposase</fullName>
    </recommendedName>
</protein>
<dbReference type="Proteomes" id="UP001482186">
    <property type="component" value="Unassembled WGS sequence"/>
</dbReference>
<evidence type="ECO:0000313" key="2">
    <source>
        <dbReference type="Proteomes" id="UP001482186"/>
    </source>
</evidence>